<feature type="domain" description="HTH cro/C1-type" evidence="1">
    <location>
        <begin position="11"/>
        <end position="66"/>
    </location>
</feature>
<dbReference type="Gene3D" id="1.10.260.40">
    <property type="entry name" value="lambda repressor-like DNA-binding domains"/>
    <property type="match status" value="1"/>
</dbReference>
<dbReference type="Pfam" id="PF13443">
    <property type="entry name" value="HTH_26"/>
    <property type="match status" value="1"/>
</dbReference>
<evidence type="ECO:0000259" key="1">
    <source>
        <dbReference type="PROSITE" id="PS50943"/>
    </source>
</evidence>
<keyword evidence="2" id="KW-0238">DNA-binding</keyword>
<dbReference type="SUPFAM" id="SSF47413">
    <property type="entry name" value="lambda repressor-like DNA-binding domains"/>
    <property type="match status" value="1"/>
</dbReference>
<reference evidence="2" key="1">
    <citation type="submission" date="2013-12" db="EMBL/GenBank/DDBJ databases">
        <title>A Varibaculum cambriense genome reconstructed from a premature infant gut community with otherwise low bacterial novelty that shifts toward anaerobic metabolism during the third week of life.</title>
        <authorList>
            <person name="Brown C.T."/>
            <person name="Sharon I."/>
            <person name="Thomas B.C."/>
            <person name="Castelle C.J."/>
            <person name="Morowitz M.J."/>
            <person name="Banfield J.F."/>
        </authorList>
    </citation>
    <scope>NUCLEOTIDE SEQUENCE</scope>
</reference>
<dbReference type="GO" id="GO:0003677">
    <property type="term" value="F:DNA binding"/>
    <property type="evidence" value="ECO:0007669"/>
    <property type="project" value="UniProtKB-KW"/>
</dbReference>
<proteinExistence type="predicted"/>
<dbReference type="InterPro" id="IPR001387">
    <property type="entry name" value="Cro/C1-type_HTH"/>
</dbReference>
<accession>W1YSF7</accession>
<sequence length="74" mass="8539">MNRFRVRSGALEKIMQERFLSVLELSKISGLSRPSLYSIINEKVSYVRVANCKKLADALEVSVEDIFFIENDDR</sequence>
<organism evidence="2">
    <name type="scientific">human gut metagenome</name>
    <dbReference type="NCBI Taxonomy" id="408170"/>
    <lineage>
        <taxon>unclassified sequences</taxon>
        <taxon>metagenomes</taxon>
        <taxon>organismal metagenomes</taxon>
    </lineage>
</organism>
<evidence type="ECO:0000313" key="2">
    <source>
        <dbReference type="EMBL" id="ETJ45407.1"/>
    </source>
</evidence>
<dbReference type="InterPro" id="IPR010982">
    <property type="entry name" value="Lambda_DNA-bd_dom_sf"/>
</dbReference>
<dbReference type="SMART" id="SM00530">
    <property type="entry name" value="HTH_XRE"/>
    <property type="match status" value="1"/>
</dbReference>
<name>W1YSF7_9ZZZZ</name>
<protein>
    <submittedName>
        <fullName evidence="2">DNA-binding helix-turn-helix protein</fullName>
    </submittedName>
</protein>
<comment type="caution">
    <text evidence="2">The sequence shown here is derived from an EMBL/GenBank/DDBJ whole genome shotgun (WGS) entry which is preliminary data.</text>
</comment>
<dbReference type="PROSITE" id="PS50943">
    <property type="entry name" value="HTH_CROC1"/>
    <property type="match status" value="1"/>
</dbReference>
<gene>
    <name evidence="2" type="ORF">Q604_UNBC00595G0002</name>
</gene>
<dbReference type="AlphaFoldDB" id="W1YSF7"/>
<dbReference type="EMBL" id="AZMM01000595">
    <property type="protein sequence ID" value="ETJ45407.1"/>
    <property type="molecule type" value="Genomic_DNA"/>
</dbReference>